<dbReference type="InterPro" id="IPR011050">
    <property type="entry name" value="Pectin_lyase_fold/virulence"/>
</dbReference>
<organism evidence="5 6">
    <name type="scientific">Sphaerochaeta associata</name>
    <dbReference type="NCBI Taxonomy" id="1129264"/>
    <lineage>
        <taxon>Bacteria</taxon>
        <taxon>Pseudomonadati</taxon>
        <taxon>Spirochaetota</taxon>
        <taxon>Spirochaetia</taxon>
        <taxon>Spirochaetales</taxon>
        <taxon>Sphaerochaetaceae</taxon>
        <taxon>Sphaerochaeta</taxon>
    </lineage>
</organism>
<evidence type="ECO:0000256" key="1">
    <source>
        <dbReference type="ARBA" id="ARBA00008834"/>
    </source>
</evidence>
<keyword evidence="3 4" id="KW-0326">Glycosidase</keyword>
<dbReference type="InterPro" id="IPR000743">
    <property type="entry name" value="Glyco_hydro_28"/>
</dbReference>
<reference evidence="6" key="1">
    <citation type="journal article" date="2024" name="J Bioinform Genom">
        <title>Complete genome sequence of the type strain bacterium Sphaerochaeta associata GLS2t (VKM B-2742)t.</title>
        <authorList>
            <person name="Troshina O.Y."/>
            <person name="Tepeeva A.N."/>
            <person name="Arzamasceva V.O."/>
            <person name="Whitman W.B."/>
            <person name="Varghese N."/>
            <person name="Shapiro N."/>
            <person name="Woyke T."/>
            <person name="Kripides N.C."/>
            <person name="Vasilenko O.V."/>
        </authorList>
    </citation>
    <scope>NUCLEOTIDE SEQUENCE [LARGE SCALE GENOMIC DNA]</scope>
    <source>
        <strain evidence="6">GLS2T</strain>
    </source>
</reference>
<proteinExistence type="inferred from homology"/>
<dbReference type="Proteomes" id="UP000829708">
    <property type="component" value="Chromosome"/>
</dbReference>
<evidence type="ECO:0000313" key="6">
    <source>
        <dbReference type="Proteomes" id="UP000829708"/>
    </source>
</evidence>
<accession>A0ABY4DA15</accession>
<dbReference type="SMART" id="SM00710">
    <property type="entry name" value="PbH1"/>
    <property type="match status" value="6"/>
</dbReference>
<dbReference type="EMBL" id="CP094929">
    <property type="protein sequence ID" value="UOM51124.1"/>
    <property type="molecule type" value="Genomic_DNA"/>
</dbReference>
<dbReference type="Pfam" id="PF00295">
    <property type="entry name" value="Glyco_hydro_28"/>
    <property type="match status" value="1"/>
</dbReference>
<protein>
    <submittedName>
        <fullName evidence="5">Glycoside hydrolase family 28 protein</fullName>
    </submittedName>
</protein>
<keyword evidence="2 4" id="KW-0378">Hydrolase</keyword>
<dbReference type="Gene3D" id="2.160.20.10">
    <property type="entry name" value="Single-stranded right-handed beta-helix, Pectin lyase-like"/>
    <property type="match status" value="1"/>
</dbReference>
<dbReference type="RefSeq" id="WP_244772497.1">
    <property type="nucleotide sequence ID" value="NZ_CP094929.1"/>
</dbReference>
<dbReference type="SUPFAM" id="SSF51126">
    <property type="entry name" value="Pectin lyase-like"/>
    <property type="match status" value="1"/>
</dbReference>
<evidence type="ECO:0000256" key="3">
    <source>
        <dbReference type="ARBA" id="ARBA00023295"/>
    </source>
</evidence>
<comment type="similarity">
    <text evidence="1 4">Belongs to the glycosyl hydrolase 28 family.</text>
</comment>
<evidence type="ECO:0000313" key="5">
    <source>
        <dbReference type="EMBL" id="UOM51124.1"/>
    </source>
</evidence>
<gene>
    <name evidence="5" type="ORF">MUG09_16325</name>
</gene>
<dbReference type="PANTHER" id="PTHR31339:SF9">
    <property type="entry name" value="PLASMIN AND FIBRONECTIN-BINDING PROTEIN A"/>
    <property type="match status" value="1"/>
</dbReference>
<sequence>MRQYTLRSFGAVGDGLNNDSEAFVKAFGALSEGGVLHLEEGTYLTGPLHIRAKNLVIELDKGAVIKFIADETLYRPVYSRWEGVNCYCMHPCVLIEEADGLIVRGEGVLDGNGGWWWEAANRKRNSQKGPVSPLEHELALLNPGYESQSGGGGGRQSQFLRPPLVQILHSNNVKLEGLTLQNSPFWTLHPLYSTNLIFRSLTILNPKDAPNTDGIDVDSCRFVTIKECFVDVGDDGIALKSGSGPDGVATNMPTTDVLIEGCTVKSAHGGAVIGSETAAGIRDVRVRDCLFDGTDRGIRIKTRRGRGGAIANLHFESVRMKRNLCPLTLNMYYRCGSLDKEDFSLEKKAITSTTPSIEQVVIENCISEDSTSSAAFIVGLPEAPIKDLVIRNCTFTVAKTGLTPVEESEMYEGLPEPVGRGIRLRNVQLSMHDVQVEGVETALIVEDGVQLKE</sequence>
<evidence type="ECO:0000256" key="4">
    <source>
        <dbReference type="RuleBase" id="RU361169"/>
    </source>
</evidence>
<dbReference type="InterPro" id="IPR012334">
    <property type="entry name" value="Pectin_lyas_fold"/>
</dbReference>
<dbReference type="InterPro" id="IPR006626">
    <property type="entry name" value="PbH1"/>
</dbReference>
<keyword evidence="6" id="KW-1185">Reference proteome</keyword>
<dbReference type="PANTHER" id="PTHR31339">
    <property type="entry name" value="PECTIN LYASE-RELATED"/>
    <property type="match status" value="1"/>
</dbReference>
<dbReference type="InterPro" id="IPR051801">
    <property type="entry name" value="GH28_Enzymes"/>
</dbReference>
<evidence type="ECO:0000256" key="2">
    <source>
        <dbReference type="ARBA" id="ARBA00022801"/>
    </source>
</evidence>
<dbReference type="GO" id="GO:0016787">
    <property type="term" value="F:hydrolase activity"/>
    <property type="evidence" value="ECO:0007669"/>
    <property type="project" value="UniProtKB-KW"/>
</dbReference>
<name>A0ABY4DA15_9SPIR</name>